<evidence type="ECO:0000313" key="1">
    <source>
        <dbReference type="EMBL" id="KAK1137933.1"/>
    </source>
</evidence>
<evidence type="ECO:0000313" key="2">
    <source>
        <dbReference type="Proteomes" id="UP001177670"/>
    </source>
</evidence>
<gene>
    <name evidence="1" type="ORF">K0M31_002425</name>
</gene>
<dbReference type="Proteomes" id="UP001177670">
    <property type="component" value="Unassembled WGS sequence"/>
</dbReference>
<proteinExistence type="predicted"/>
<organism evidence="1 2">
    <name type="scientific">Melipona bicolor</name>
    <dbReference type="NCBI Taxonomy" id="60889"/>
    <lineage>
        <taxon>Eukaryota</taxon>
        <taxon>Metazoa</taxon>
        <taxon>Ecdysozoa</taxon>
        <taxon>Arthropoda</taxon>
        <taxon>Hexapoda</taxon>
        <taxon>Insecta</taxon>
        <taxon>Pterygota</taxon>
        <taxon>Neoptera</taxon>
        <taxon>Endopterygota</taxon>
        <taxon>Hymenoptera</taxon>
        <taxon>Apocrita</taxon>
        <taxon>Aculeata</taxon>
        <taxon>Apoidea</taxon>
        <taxon>Anthophila</taxon>
        <taxon>Apidae</taxon>
        <taxon>Melipona</taxon>
    </lineage>
</organism>
<name>A0AA40GHJ2_9HYME</name>
<reference evidence="1" key="1">
    <citation type="submission" date="2021-10" db="EMBL/GenBank/DDBJ databases">
        <title>Melipona bicolor Genome sequencing and assembly.</title>
        <authorList>
            <person name="Araujo N.S."/>
            <person name="Arias M.C."/>
        </authorList>
    </citation>
    <scope>NUCLEOTIDE SEQUENCE</scope>
    <source>
        <strain evidence="1">USP_2M_L1-L4_2017</strain>
        <tissue evidence="1">Whole body</tissue>
    </source>
</reference>
<comment type="caution">
    <text evidence="1">The sequence shown here is derived from an EMBL/GenBank/DDBJ whole genome shotgun (WGS) entry which is preliminary data.</text>
</comment>
<sequence length="54" mass="5785">MAKVSAVKRKKGAEGVVETHVTGARVIAKKVYPKIGRSSRGPVCLQEQRDPGPL</sequence>
<protein>
    <submittedName>
        <fullName evidence="1">Uncharacterized protein</fullName>
    </submittedName>
</protein>
<accession>A0AA40GHJ2</accession>
<dbReference type="EMBL" id="JAHYIQ010000001">
    <property type="protein sequence ID" value="KAK1137933.1"/>
    <property type="molecule type" value="Genomic_DNA"/>
</dbReference>
<keyword evidence="2" id="KW-1185">Reference proteome</keyword>
<dbReference type="AlphaFoldDB" id="A0AA40GHJ2"/>